<dbReference type="InterPro" id="IPR044971">
    <property type="entry name" value="SEP2"/>
</dbReference>
<dbReference type="GO" id="GO:0071486">
    <property type="term" value="P:cellular response to high light intensity"/>
    <property type="evidence" value="ECO:0007669"/>
    <property type="project" value="InterPro"/>
</dbReference>
<reference evidence="3" key="1">
    <citation type="journal article" date="2013" name="Nat. Genet.">
        <title>The Capsella rubella genome and the genomic consequences of rapid mating system evolution.</title>
        <authorList>
            <person name="Slotte T."/>
            <person name="Hazzouri K.M."/>
            <person name="Agren J.A."/>
            <person name="Koenig D."/>
            <person name="Maumus F."/>
            <person name="Guo Y.L."/>
            <person name="Steige K."/>
            <person name="Platts A.E."/>
            <person name="Escobar J.S."/>
            <person name="Newman L.K."/>
            <person name="Wang W."/>
            <person name="Mandakova T."/>
            <person name="Vello E."/>
            <person name="Smith L.M."/>
            <person name="Henz S.R."/>
            <person name="Steffen J."/>
            <person name="Takuno S."/>
            <person name="Brandvain Y."/>
            <person name="Coop G."/>
            <person name="Andolfatto P."/>
            <person name="Hu T.T."/>
            <person name="Blanchette M."/>
            <person name="Clark R.M."/>
            <person name="Quesneville H."/>
            <person name="Nordborg M."/>
            <person name="Gaut B.S."/>
            <person name="Lysak M.A."/>
            <person name="Jenkins J."/>
            <person name="Grimwood J."/>
            <person name="Chapman J."/>
            <person name="Prochnik S."/>
            <person name="Shu S."/>
            <person name="Rokhsar D."/>
            <person name="Schmutz J."/>
            <person name="Weigel D."/>
            <person name="Wright S.I."/>
        </authorList>
    </citation>
    <scope>NUCLEOTIDE SEQUENCE [LARGE SCALE GENOMIC DNA]</scope>
    <source>
        <strain evidence="3">cv. Monte Gargano</strain>
    </source>
</reference>
<evidence type="ECO:0008006" key="4">
    <source>
        <dbReference type="Google" id="ProtNLM"/>
    </source>
</evidence>
<dbReference type="EMBL" id="KB870808">
    <property type="protein sequence ID" value="EOA27901.1"/>
    <property type="molecule type" value="Genomic_DNA"/>
</dbReference>
<evidence type="ECO:0000256" key="1">
    <source>
        <dbReference type="SAM" id="Phobius"/>
    </source>
</evidence>
<dbReference type="PANTHER" id="PTHR36490">
    <property type="entry name" value="STRESS ENHANCED PROTEIN 2, CHLOROPLASTIC"/>
    <property type="match status" value="1"/>
</dbReference>
<dbReference type="PANTHER" id="PTHR36490:SF1">
    <property type="entry name" value="STRESS ENHANCED PROTEIN 2, CHLOROPLASTIC"/>
    <property type="match status" value="1"/>
</dbReference>
<dbReference type="OrthoDB" id="1937750at2759"/>
<accession>R0FYQ9</accession>
<keyword evidence="1" id="KW-0472">Membrane</keyword>
<evidence type="ECO:0000313" key="2">
    <source>
        <dbReference type="EMBL" id="EOA27901.1"/>
    </source>
</evidence>
<sequence>MAMATRAIRYQLPYLPRSVVTRCESSEPFKQIQIQQRPRGGDLAENGKIVLQPRLCTLRSYGSDMIVAKRDGGDGGGGGGGSDVELSSPFFETLTDYIESSKKSQDFETISGRLAMIVFAVTVTEEIVTGNSLFKKLDVEGLSEAIGAGLGAMGCAAIFAWLTISRNRVGRIFTVSCNSFIDSLVDQIVDGLFYDTKPSDWSDDL</sequence>
<keyword evidence="3" id="KW-1185">Reference proteome</keyword>
<feature type="transmembrane region" description="Helical" evidence="1">
    <location>
        <begin position="146"/>
        <end position="164"/>
    </location>
</feature>
<gene>
    <name evidence="2" type="ORF">CARUB_v10024075mg</name>
</gene>
<dbReference type="eggNOG" id="ENOG502RXQW">
    <property type="taxonomic scope" value="Eukaryota"/>
</dbReference>
<keyword evidence="1" id="KW-1133">Transmembrane helix</keyword>
<dbReference type="Proteomes" id="UP000029121">
    <property type="component" value="Unassembled WGS sequence"/>
</dbReference>
<evidence type="ECO:0000313" key="3">
    <source>
        <dbReference type="Proteomes" id="UP000029121"/>
    </source>
</evidence>
<organism evidence="2 3">
    <name type="scientific">Capsella rubella</name>
    <dbReference type="NCBI Taxonomy" id="81985"/>
    <lineage>
        <taxon>Eukaryota</taxon>
        <taxon>Viridiplantae</taxon>
        <taxon>Streptophyta</taxon>
        <taxon>Embryophyta</taxon>
        <taxon>Tracheophyta</taxon>
        <taxon>Spermatophyta</taxon>
        <taxon>Magnoliopsida</taxon>
        <taxon>eudicotyledons</taxon>
        <taxon>Gunneridae</taxon>
        <taxon>Pentapetalae</taxon>
        <taxon>rosids</taxon>
        <taxon>malvids</taxon>
        <taxon>Brassicales</taxon>
        <taxon>Brassicaceae</taxon>
        <taxon>Camelineae</taxon>
        <taxon>Capsella</taxon>
    </lineage>
</organism>
<proteinExistence type="predicted"/>
<keyword evidence="1" id="KW-0812">Transmembrane</keyword>
<dbReference type="STRING" id="81985.R0FYQ9"/>
<name>R0FYQ9_9BRAS</name>
<feature type="transmembrane region" description="Helical" evidence="1">
    <location>
        <begin position="114"/>
        <end position="134"/>
    </location>
</feature>
<dbReference type="AlphaFoldDB" id="R0FYQ9"/>
<protein>
    <recommendedName>
        <fullName evidence="4">Stress enhanced protein 2</fullName>
    </recommendedName>
</protein>